<dbReference type="AlphaFoldDB" id="A0A8T1ZJL7"/>
<comment type="caution">
    <text evidence="6">The sequence shown here is derived from an EMBL/GenBank/DDBJ whole genome shotgun (WGS) entry which is preliminary data.</text>
</comment>
<accession>A0A8T1ZJL7</accession>
<keyword evidence="4" id="KW-0862">Zinc</keyword>
<dbReference type="InterPro" id="IPR053192">
    <property type="entry name" value="Vacuole_Formation_Reg"/>
</dbReference>
<protein>
    <submittedName>
        <fullName evidence="6">Zinc finger PHD-type</fullName>
    </submittedName>
</protein>
<evidence type="ECO:0000313" key="6">
    <source>
        <dbReference type="EMBL" id="KAG7558953.1"/>
    </source>
</evidence>
<dbReference type="InterPro" id="IPR001965">
    <property type="entry name" value="Znf_PHD"/>
</dbReference>
<dbReference type="PANTHER" id="PTHR32410">
    <property type="entry name" value="CYSTEINE/HISTIDINE-RICH C1 DOMAIN FAMILY PROTEIN"/>
    <property type="match status" value="1"/>
</dbReference>
<dbReference type="InterPro" id="IPR004146">
    <property type="entry name" value="DC1"/>
</dbReference>
<feature type="domain" description="Zinc finger PHD-type" evidence="5">
    <location>
        <begin position="502"/>
        <end position="568"/>
    </location>
</feature>
<keyword evidence="1" id="KW-0479">Metal-binding</keyword>
<feature type="domain" description="Zinc finger PHD-type" evidence="5">
    <location>
        <begin position="195"/>
        <end position="255"/>
    </location>
</feature>
<feature type="domain" description="Zinc finger PHD-type" evidence="5">
    <location>
        <begin position="338"/>
        <end position="398"/>
    </location>
</feature>
<feature type="domain" description="Zinc finger PHD-type" evidence="5">
    <location>
        <begin position="77"/>
        <end position="145"/>
    </location>
</feature>
<evidence type="ECO:0000256" key="4">
    <source>
        <dbReference type="ARBA" id="ARBA00022833"/>
    </source>
</evidence>
<dbReference type="InterPro" id="IPR054483">
    <property type="entry name" value="DC1-like_CT"/>
</dbReference>
<keyword evidence="3" id="KW-0863">Zinc-finger</keyword>
<dbReference type="Pfam" id="PF22926">
    <property type="entry name" value="C1-like_CT"/>
    <property type="match status" value="1"/>
</dbReference>
<reference evidence="6 7" key="1">
    <citation type="submission" date="2020-12" db="EMBL/GenBank/DDBJ databases">
        <title>Concerted genomic and epigenomic changes stabilize Arabidopsis allopolyploids.</title>
        <authorList>
            <person name="Chen Z."/>
        </authorList>
    </citation>
    <scope>NUCLEOTIDE SEQUENCE [LARGE SCALE GENOMIC DNA]</scope>
    <source>
        <strain evidence="6">Allo738</strain>
        <tissue evidence="6">Leaf</tissue>
    </source>
</reference>
<dbReference type="EMBL" id="JAEFBK010000010">
    <property type="protein sequence ID" value="KAG7558953.1"/>
    <property type="molecule type" value="Genomic_DNA"/>
</dbReference>
<evidence type="ECO:0000259" key="5">
    <source>
        <dbReference type="SMART" id="SM00249"/>
    </source>
</evidence>
<evidence type="ECO:0000256" key="3">
    <source>
        <dbReference type="ARBA" id="ARBA00022771"/>
    </source>
</evidence>
<gene>
    <name evidence="6" type="ORF">ISN45_Aa05g005670</name>
</gene>
<evidence type="ECO:0000256" key="1">
    <source>
        <dbReference type="ARBA" id="ARBA00022723"/>
    </source>
</evidence>
<dbReference type="Proteomes" id="UP000694240">
    <property type="component" value="Chromosome 10"/>
</dbReference>
<keyword evidence="7" id="KW-1185">Reference proteome</keyword>
<dbReference type="GO" id="GO:0008270">
    <property type="term" value="F:zinc ion binding"/>
    <property type="evidence" value="ECO:0007669"/>
    <property type="project" value="UniProtKB-KW"/>
</dbReference>
<organism evidence="6 7">
    <name type="scientific">Arabidopsis thaliana x Arabidopsis arenosa</name>
    <dbReference type="NCBI Taxonomy" id="1240361"/>
    <lineage>
        <taxon>Eukaryota</taxon>
        <taxon>Viridiplantae</taxon>
        <taxon>Streptophyta</taxon>
        <taxon>Embryophyta</taxon>
        <taxon>Tracheophyta</taxon>
        <taxon>Spermatophyta</taxon>
        <taxon>Magnoliopsida</taxon>
        <taxon>eudicotyledons</taxon>
        <taxon>Gunneridae</taxon>
        <taxon>Pentapetalae</taxon>
        <taxon>rosids</taxon>
        <taxon>malvids</taxon>
        <taxon>Brassicales</taxon>
        <taxon>Brassicaceae</taxon>
        <taxon>Camelineae</taxon>
        <taxon>Arabidopsis</taxon>
    </lineage>
</organism>
<keyword evidence="2" id="KW-0677">Repeat</keyword>
<dbReference type="PANTHER" id="PTHR32410:SF201">
    <property type="entry name" value="ZINC FINGER PHD-TYPE DOMAIN-CONTAINING PROTEIN"/>
    <property type="match status" value="1"/>
</dbReference>
<dbReference type="SMART" id="SM00249">
    <property type="entry name" value="PHD"/>
    <property type="match status" value="4"/>
</dbReference>
<proteinExistence type="predicted"/>
<sequence>MDSIDYPPPPSQPLCYNVRTRNLKRRFRKTELGDESYFIIDSSCYPSDAREDEKSSHHHLQLLLRCNNEESKQNDFSCHACLQYTIVTIYYRCNGCYNRFHKECVESPAIFISPYYPKYPLQLLQMVSMSITTMVHKTKKCHSCGIRVGRLIYYSSIYDLILDPICAQKREFSIIFNRKRHEHTLHYFPRKVSLNCDICGSDDNKICFYICHQCSFVVHITCVNLPNVIQISRHNHRLFLNSSLSSEKWSCGVCRQKIDRNYWEYSCSKGCAYAVHCKCAIQYDVWDGKELEDQPEEVYDNIKSYEEIGDGLIRHFCHPHHNMRFNEDFGKIYYEKKQCEACLLPLYDGNSYRCMQCDFNLHEECANLPRRIQNMVHAHQFILQPANFIKAFFCESCHRYSCGFRYKCCEGWCNKSLDVRCASLYEPVHHQSHPHPLFLIYTRTTKEPCVICGEVSYLLLNCVKCFFALCFRCATLPYKVKHEGDEHLLTLSYENVAIYPHWCEVCEENMDPKKGYYTCSECGTTIHIQCILGNDPYMKSGQITTFSGLMIHIIPNNRLIRPICNHCQRRCQYKLVFTSGGDIFCSYSEILDGPDKRLLQAKQLAHPLTKKKKEQLAQRKQMKIYQEKLRIGF</sequence>
<evidence type="ECO:0000256" key="2">
    <source>
        <dbReference type="ARBA" id="ARBA00022737"/>
    </source>
</evidence>
<dbReference type="Pfam" id="PF03107">
    <property type="entry name" value="C1_2"/>
    <property type="match status" value="4"/>
</dbReference>
<name>A0A8T1ZJL7_9BRAS</name>
<evidence type="ECO:0000313" key="7">
    <source>
        <dbReference type="Proteomes" id="UP000694240"/>
    </source>
</evidence>